<organism evidence="1 2">
    <name type="scientific">Volvox africanus</name>
    <dbReference type="NCBI Taxonomy" id="51714"/>
    <lineage>
        <taxon>Eukaryota</taxon>
        <taxon>Viridiplantae</taxon>
        <taxon>Chlorophyta</taxon>
        <taxon>core chlorophytes</taxon>
        <taxon>Chlorophyceae</taxon>
        <taxon>CS clade</taxon>
        <taxon>Chlamydomonadales</taxon>
        <taxon>Volvocaceae</taxon>
        <taxon>Volvox</taxon>
    </lineage>
</organism>
<dbReference type="Proteomes" id="UP000747399">
    <property type="component" value="Unassembled WGS sequence"/>
</dbReference>
<comment type="caution">
    <text evidence="1">The sequence shown here is derived from an EMBL/GenBank/DDBJ whole genome shotgun (WGS) entry which is preliminary data.</text>
</comment>
<keyword evidence="2" id="KW-1185">Reference proteome</keyword>
<dbReference type="PANTHER" id="PTHR34365:SF7">
    <property type="entry name" value="GLYCINE-RICH DOMAIN-CONTAINING PROTEIN 1"/>
    <property type="match status" value="1"/>
</dbReference>
<protein>
    <submittedName>
        <fullName evidence="1">Uncharacterized protein</fullName>
    </submittedName>
</protein>
<dbReference type="PANTHER" id="PTHR34365">
    <property type="entry name" value="ENOLASE (DUF1399)"/>
    <property type="match status" value="1"/>
</dbReference>
<sequence>MNTGIYESTYLSNLALAQKCVDLFRLLHAVDCFPRGGLQGYYALAAALRYKRIWVTLMRKNAYSAPPLDIAFAWFVHRQDPVAYIQERQVDAADPIHPDSRYAFKFGLGPDYIPSPGMFNRAWAEAAPSGHIPATPHPRKHTLTCMDKGCRGEIYRQNGP</sequence>
<dbReference type="EMBL" id="BNCO01000005">
    <property type="protein sequence ID" value="GIL48435.1"/>
    <property type="molecule type" value="Genomic_DNA"/>
</dbReference>
<evidence type="ECO:0000313" key="1">
    <source>
        <dbReference type="EMBL" id="GIL48435.1"/>
    </source>
</evidence>
<name>A0A8J4EVI1_9CHLO</name>
<evidence type="ECO:0000313" key="2">
    <source>
        <dbReference type="Proteomes" id="UP000747399"/>
    </source>
</evidence>
<gene>
    <name evidence="1" type="ORF">Vafri_4953</name>
</gene>
<dbReference type="AlphaFoldDB" id="A0A8J4EVI1"/>
<accession>A0A8J4EVI1</accession>
<reference evidence="1" key="1">
    <citation type="journal article" date="2021" name="Proc. Natl. Acad. Sci. U.S.A.">
        <title>Three genomes in the algal genus Volvox reveal the fate of a haploid sex-determining region after a transition to homothallism.</title>
        <authorList>
            <person name="Yamamoto K."/>
            <person name="Hamaji T."/>
            <person name="Kawai-Toyooka H."/>
            <person name="Matsuzaki R."/>
            <person name="Takahashi F."/>
            <person name="Nishimura Y."/>
            <person name="Kawachi M."/>
            <person name="Noguchi H."/>
            <person name="Minakuchi Y."/>
            <person name="Umen J.G."/>
            <person name="Toyoda A."/>
            <person name="Nozaki H."/>
        </authorList>
    </citation>
    <scope>NUCLEOTIDE SEQUENCE</scope>
    <source>
        <strain evidence="1">NIES-3780</strain>
    </source>
</reference>
<proteinExistence type="predicted"/>
<dbReference type="InterPro" id="IPR009836">
    <property type="entry name" value="GRDP-like"/>
</dbReference>